<dbReference type="SUPFAM" id="SSF56524">
    <property type="entry name" value="Oxidoreductase molybdopterin-binding domain"/>
    <property type="match status" value="1"/>
</dbReference>
<dbReference type="Gene3D" id="3.90.420.10">
    <property type="entry name" value="Oxidoreductase, molybdopterin-binding domain"/>
    <property type="match status" value="1"/>
</dbReference>
<organism evidence="3 4">
    <name type="scientific">Cellulomonas marina</name>
    <dbReference type="NCBI Taxonomy" id="988821"/>
    <lineage>
        <taxon>Bacteria</taxon>
        <taxon>Bacillati</taxon>
        <taxon>Actinomycetota</taxon>
        <taxon>Actinomycetes</taxon>
        <taxon>Micrococcales</taxon>
        <taxon>Cellulomonadaceae</taxon>
        <taxon>Cellulomonas</taxon>
    </lineage>
</organism>
<evidence type="ECO:0000256" key="1">
    <source>
        <dbReference type="SAM" id="SignalP"/>
    </source>
</evidence>
<gene>
    <name evidence="3" type="ORF">SAMN05421867_101194</name>
</gene>
<evidence type="ECO:0000259" key="2">
    <source>
        <dbReference type="Pfam" id="PF00174"/>
    </source>
</evidence>
<dbReference type="STRING" id="988821.SAMN05421867_101194"/>
<evidence type="ECO:0000313" key="4">
    <source>
        <dbReference type="Proteomes" id="UP000199012"/>
    </source>
</evidence>
<keyword evidence="1" id="KW-0732">Signal</keyword>
<sequence>MRARPRALLVLCLAGAAVAGLASCSDGTSAQVHAVSAGTVVEVADLTTPAAEDVVLTVEGTSSGTVTLSMADLEAMPTVEAEVYEPFLEERVTFRGVALAELLRVVGVPQDATVLHSLALNDYAVDVPLTVADHPGAVLATRADGEPIPLEEGGPTRLVLTDDHPDTRDQSLWIWSIASLAADSTAP</sequence>
<feature type="chain" id="PRO_5038397491" description="Oxidoreductase molybdopterin-binding domain-containing protein" evidence="1">
    <location>
        <begin position="23"/>
        <end position="187"/>
    </location>
</feature>
<dbReference type="AlphaFoldDB" id="A0A1I0V734"/>
<reference evidence="3 4" key="1">
    <citation type="submission" date="2016-10" db="EMBL/GenBank/DDBJ databases">
        <authorList>
            <person name="de Groot N.N."/>
        </authorList>
    </citation>
    <scope>NUCLEOTIDE SEQUENCE [LARGE SCALE GENOMIC DNA]</scope>
    <source>
        <strain evidence="3 4">CGMCC 4.6945</strain>
    </source>
</reference>
<proteinExistence type="predicted"/>
<feature type="domain" description="Oxidoreductase molybdopterin-binding" evidence="2">
    <location>
        <begin position="92"/>
        <end position="160"/>
    </location>
</feature>
<feature type="signal peptide" evidence="1">
    <location>
        <begin position="1"/>
        <end position="22"/>
    </location>
</feature>
<dbReference type="EMBL" id="FOKA01000001">
    <property type="protein sequence ID" value="SFA71893.1"/>
    <property type="molecule type" value="Genomic_DNA"/>
</dbReference>
<protein>
    <recommendedName>
        <fullName evidence="2">Oxidoreductase molybdopterin-binding domain-containing protein</fullName>
    </recommendedName>
</protein>
<dbReference type="InterPro" id="IPR000572">
    <property type="entry name" value="OxRdtase_Mopterin-bd_dom"/>
</dbReference>
<dbReference type="RefSeq" id="WP_090029905.1">
    <property type="nucleotide sequence ID" value="NZ_BONM01000005.1"/>
</dbReference>
<dbReference type="Proteomes" id="UP000199012">
    <property type="component" value="Unassembled WGS sequence"/>
</dbReference>
<accession>A0A1I0V734</accession>
<dbReference type="PROSITE" id="PS51257">
    <property type="entry name" value="PROKAR_LIPOPROTEIN"/>
    <property type="match status" value="1"/>
</dbReference>
<evidence type="ECO:0000313" key="3">
    <source>
        <dbReference type="EMBL" id="SFA71893.1"/>
    </source>
</evidence>
<dbReference type="InterPro" id="IPR036374">
    <property type="entry name" value="OxRdtase_Mopterin-bd_sf"/>
</dbReference>
<keyword evidence="4" id="KW-1185">Reference proteome</keyword>
<name>A0A1I0V734_9CELL</name>
<dbReference type="OrthoDB" id="9778777at2"/>
<dbReference type="Pfam" id="PF00174">
    <property type="entry name" value="Oxidored_molyb"/>
    <property type="match status" value="1"/>
</dbReference>